<sequence>MQPNKRKNQSKGWFFFVCVKFRIIKEGAFEREATGIHALLREENMNAANYLCGKGGCQRYLEDREELMKLHLLHTNDLHGHLEHWDVIRTFLIDRQDTYRNLNEPVLTFDIGDAMDAVHPMVEATQGKVMVDIFNEARYDKVTLGNNEGLNFTKETLAALYQAADFDVIIGNLRDGRTQEPLPWAKPYDFIEVDGLQVLVIGLTAPYQTYPLNGYLIQMPDYALGEIFKQTHKEQSADLTILLSHLGIRTDRKLAQQFPELDVILGAHTHHVLVDGEEVNGVMLGAAGRYGEFVGEMTLTYDAPKHNWSIEAKAHSIEQLAERYKLPVQNDRYRAKGEAYLAEKIISTQSPGLYVQELSGQHSFIHFALEAIMQETNLDLAVLNSGLFLSDLPEGHVTAKQIHEALPHPMHLAVIEMQGWQLLELLEEMDSQAEDLLYQMINGLGFRGKIFGELVWSGISYHDVSQNWSVHSRPIETDAIYRFATVDHLWFLPFFPSIDRYGQPELRFPKFLRHVVQEHLNTLYTD</sequence>
<organism evidence="5 6">
    <name type="scientific">Suicoccus acidiformans</name>
    <dbReference type="NCBI Taxonomy" id="2036206"/>
    <lineage>
        <taxon>Bacteria</taxon>
        <taxon>Bacillati</taxon>
        <taxon>Bacillota</taxon>
        <taxon>Bacilli</taxon>
        <taxon>Lactobacillales</taxon>
        <taxon>Aerococcaceae</taxon>
        <taxon>Suicoccus</taxon>
    </lineage>
</organism>
<dbReference type="PANTHER" id="PTHR11575:SF23">
    <property type="entry name" value="5-NUCLEOTIDASE FAMILY PROTEIN"/>
    <property type="match status" value="1"/>
</dbReference>
<dbReference type="AlphaFoldDB" id="A0A347WJJ2"/>
<feature type="domain" description="5'-Nucleotidase C-terminal" evidence="4">
    <location>
        <begin position="359"/>
        <end position="489"/>
    </location>
</feature>
<dbReference type="EMBL" id="CP023434">
    <property type="protein sequence ID" value="AXY25249.1"/>
    <property type="molecule type" value="Genomic_DNA"/>
</dbReference>
<evidence type="ECO:0000256" key="1">
    <source>
        <dbReference type="ARBA" id="ARBA00022729"/>
    </source>
</evidence>
<gene>
    <name evidence="5" type="ORF">CL176_03935</name>
</gene>
<dbReference type="Gene3D" id="3.90.780.10">
    <property type="entry name" value="5'-Nucleotidase, C-terminal domain"/>
    <property type="match status" value="1"/>
</dbReference>
<evidence type="ECO:0000259" key="3">
    <source>
        <dbReference type="Pfam" id="PF00149"/>
    </source>
</evidence>
<dbReference type="PROSITE" id="PS00785">
    <property type="entry name" value="5_NUCLEOTIDASE_1"/>
    <property type="match status" value="1"/>
</dbReference>
<keyword evidence="1" id="KW-0732">Signal</keyword>
<dbReference type="OrthoDB" id="9793179at2"/>
<dbReference type="Proteomes" id="UP000263232">
    <property type="component" value="Chromosome"/>
</dbReference>
<name>A0A347WJJ2_9LACT</name>
<reference evidence="5 6" key="1">
    <citation type="submission" date="2017-09" db="EMBL/GenBank/DDBJ databases">
        <title>Complete genome sequence of Oxytococcus suis strain ZY16052.</title>
        <authorList>
            <person name="Li F."/>
        </authorList>
    </citation>
    <scope>NUCLEOTIDE SEQUENCE [LARGE SCALE GENOMIC DNA]</scope>
    <source>
        <strain evidence="5 6">ZY16052</strain>
    </source>
</reference>
<feature type="domain" description="Calcineurin-like phosphoesterase" evidence="3">
    <location>
        <begin position="71"/>
        <end position="271"/>
    </location>
</feature>
<dbReference type="InterPro" id="IPR006179">
    <property type="entry name" value="5_nucleotidase/apyrase"/>
</dbReference>
<dbReference type="SUPFAM" id="SSF55816">
    <property type="entry name" value="5'-nucleotidase (syn. UDP-sugar hydrolase), C-terminal domain"/>
    <property type="match status" value="1"/>
</dbReference>
<dbReference type="InterPro" id="IPR006146">
    <property type="entry name" value="5'-Nucleotdase_CS"/>
</dbReference>
<dbReference type="Pfam" id="PF00149">
    <property type="entry name" value="Metallophos"/>
    <property type="match status" value="1"/>
</dbReference>
<evidence type="ECO:0000313" key="5">
    <source>
        <dbReference type="EMBL" id="AXY25249.1"/>
    </source>
</evidence>
<dbReference type="GO" id="GO:0009166">
    <property type="term" value="P:nucleotide catabolic process"/>
    <property type="evidence" value="ECO:0007669"/>
    <property type="project" value="InterPro"/>
</dbReference>
<dbReference type="InterPro" id="IPR029052">
    <property type="entry name" value="Metallo-depent_PP-like"/>
</dbReference>
<keyword evidence="6" id="KW-1185">Reference proteome</keyword>
<dbReference type="GO" id="GO:0000166">
    <property type="term" value="F:nucleotide binding"/>
    <property type="evidence" value="ECO:0007669"/>
    <property type="project" value="UniProtKB-KW"/>
</dbReference>
<dbReference type="InterPro" id="IPR004843">
    <property type="entry name" value="Calcineurin-like_PHP"/>
</dbReference>
<dbReference type="InterPro" id="IPR008334">
    <property type="entry name" value="5'-Nucleotdase_C"/>
</dbReference>
<evidence type="ECO:0000259" key="4">
    <source>
        <dbReference type="Pfam" id="PF02872"/>
    </source>
</evidence>
<proteinExistence type="inferred from homology"/>
<dbReference type="SUPFAM" id="SSF56300">
    <property type="entry name" value="Metallo-dependent phosphatases"/>
    <property type="match status" value="1"/>
</dbReference>
<keyword evidence="2" id="KW-0547">Nucleotide-binding</keyword>
<evidence type="ECO:0000256" key="2">
    <source>
        <dbReference type="RuleBase" id="RU362119"/>
    </source>
</evidence>
<dbReference type="Gene3D" id="3.60.21.10">
    <property type="match status" value="1"/>
</dbReference>
<dbReference type="InterPro" id="IPR036907">
    <property type="entry name" value="5'-Nucleotdase_C_sf"/>
</dbReference>
<dbReference type="CDD" id="cd00845">
    <property type="entry name" value="MPP_UshA_N_like"/>
    <property type="match status" value="1"/>
</dbReference>
<dbReference type="Pfam" id="PF02872">
    <property type="entry name" value="5_nucleotid_C"/>
    <property type="match status" value="1"/>
</dbReference>
<dbReference type="PANTHER" id="PTHR11575">
    <property type="entry name" value="5'-NUCLEOTIDASE-RELATED"/>
    <property type="match status" value="1"/>
</dbReference>
<dbReference type="PRINTS" id="PR01607">
    <property type="entry name" value="APYRASEFAMLY"/>
</dbReference>
<dbReference type="GO" id="GO:0008768">
    <property type="term" value="F:UDP-sugar diphosphatase activity"/>
    <property type="evidence" value="ECO:0007669"/>
    <property type="project" value="TreeGrafter"/>
</dbReference>
<dbReference type="GO" id="GO:0046872">
    <property type="term" value="F:metal ion binding"/>
    <property type="evidence" value="ECO:0007669"/>
    <property type="project" value="InterPro"/>
</dbReference>
<keyword evidence="2" id="KW-0378">Hydrolase</keyword>
<accession>A0A347WJJ2</accession>
<dbReference type="KEGG" id="abae:CL176_03935"/>
<dbReference type="GO" id="GO:0008253">
    <property type="term" value="F:5'-nucleotidase activity"/>
    <property type="evidence" value="ECO:0007669"/>
    <property type="project" value="TreeGrafter"/>
</dbReference>
<protein>
    <submittedName>
        <fullName evidence="5">Multifunctional 2',3'-cyclic-nucleotide 2'-phosphodiesterase/5'-nucleotidase/3'-nucleotidase</fullName>
    </submittedName>
</protein>
<evidence type="ECO:0000313" key="6">
    <source>
        <dbReference type="Proteomes" id="UP000263232"/>
    </source>
</evidence>
<dbReference type="GO" id="GO:0030288">
    <property type="term" value="C:outer membrane-bounded periplasmic space"/>
    <property type="evidence" value="ECO:0007669"/>
    <property type="project" value="TreeGrafter"/>
</dbReference>
<comment type="similarity">
    <text evidence="2">Belongs to the 5'-nucleotidase family.</text>
</comment>